<sequence length="377" mass="39736">MKATNPSVETLPARELADELAQQRDREAVRRSDELARTMATAEHNRALADLSEVTRRADLDRTEREASANASATLARVYRESKDSGERIRIAAHMARSGEARALRLERLRTRNLKVLVPVLLGFAAWSTTGVQAGGARLMHVASDAPTWWVLWLLEPVLIGAVVWVIVARAGLAACGGRLNDRAVQIATGCLATSILLNLAAAAVAPPTWTVGSIATLLGAMLAHSIGPVGAAATAHLIGVVDESISAADPWTDIHGSKVPLLTELALDLDAAPAAEPGPLPTSTTSFLPDLPEQPVPAATPARSHKGVKVPPSARRKPSTTSPRALSDAVLRERLAALVSAGDLPDNAPVRRVQSALGISFDRAKRVMALPLAEAA</sequence>
<protein>
    <submittedName>
        <fullName evidence="3">Uncharacterized protein</fullName>
    </submittedName>
</protein>
<evidence type="ECO:0000313" key="4">
    <source>
        <dbReference type="Proteomes" id="UP001501237"/>
    </source>
</evidence>
<evidence type="ECO:0000256" key="1">
    <source>
        <dbReference type="SAM" id="MobiDB-lite"/>
    </source>
</evidence>
<evidence type="ECO:0000256" key="2">
    <source>
        <dbReference type="SAM" id="Phobius"/>
    </source>
</evidence>
<organism evidence="3 4">
    <name type="scientific">Actinocorallia longicatena</name>
    <dbReference type="NCBI Taxonomy" id="111803"/>
    <lineage>
        <taxon>Bacteria</taxon>
        <taxon>Bacillati</taxon>
        <taxon>Actinomycetota</taxon>
        <taxon>Actinomycetes</taxon>
        <taxon>Streptosporangiales</taxon>
        <taxon>Thermomonosporaceae</taxon>
        <taxon>Actinocorallia</taxon>
    </lineage>
</organism>
<dbReference type="EMBL" id="BAAAUV010000013">
    <property type="protein sequence ID" value="GAA3222748.1"/>
    <property type="molecule type" value="Genomic_DNA"/>
</dbReference>
<dbReference type="Proteomes" id="UP001501237">
    <property type="component" value="Unassembled WGS sequence"/>
</dbReference>
<dbReference type="RefSeq" id="WP_344832351.1">
    <property type="nucleotide sequence ID" value="NZ_BAAAUV010000013.1"/>
</dbReference>
<gene>
    <name evidence="3" type="ORF">GCM10010468_48720</name>
</gene>
<reference evidence="4" key="1">
    <citation type="journal article" date="2019" name="Int. J. Syst. Evol. Microbiol.">
        <title>The Global Catalogue of Microorganisms (GCM) 10K type strain sequencing project: providing services to taxonomists for standard genome sequencing and annotation.</title>
        <authorList>
            <consortium name="The Broad Institute Genomics Platform"/>
            <consortium name="The Broad Institute Genome Sequencing Center for Infectious Disease"/>
            <person name="Wu L."/>
            <person name="Ma J."/>
        </authorList>
    </citation>
    <scope>NUCLEOTIDE SEQUENCE [LARGE SCALE GENOMIC DNA]</scope>
    <source>
        <strain evidence="4">JCM 9377</strain>
    </source>
</reference>
<keyword evidence="2" id="KW-1133">Transmembrane helix</keyword>
<name>A0ABP6QER0_9ACTN</name>
<comment type="caution">
    <text evidence="3">The sequence shown here is derived from an EMBL/GenBank/DDBJ whole genome shotgun (WGS) entry which is preliminary data.</text>
</comment>
<feature type="transmembrane region" description="Helical" evidence="2">
    <location>
        <begin position="185"/>
        <end position="206"/>
    </location>
</feature>
<feature type="transmembrane region" description="Helical" evidence="2">
    <location>
        <begin position="150"/>
        <end position="173"/>
    </location>
</feature>
<feature type="transmembrane region" description="Helical" evidence="2">
    <location>
        <begin position="114"/>
        <end position="130"/>
    </location>
</feature>
<keyword evidence="2" id="KW-0472">Membrane</keyword>
<feature type="compositionally biased region" description="Basic residues" evidence="1">
    <location>
        <begin position="304"/>
        <end position="319"/>
    </location>
</feature>
<keyword evidence="4" id="KW-1185">Reference proteome</keyword>
<feature type="compositionally biased region" description="Basic and acidic residues" evidence="1">
    <location>
        <begin position="15"/>
        <end position="33"/>
    </location>
</feature>
<evidence type="ECO:0000313" key="3">
    <source>
        <dbReference type="EMBL" id="GAA3222748.1"/>
    </source>
</evidence>
<keyword evidence="2" id="KW-0812">Transmembrane</keyword>
<accession>A0ABP6QER0</accession>
<proteinExistence type="predicted"/>
<feature type="region of interest" description="Disordered" evidence="1">
    <location>
        <begin position="274"/>
        <end position="328"/>
    </location>
</feature>
<feature type="region of interest" description="Disordered" evidence="1">
    <location>
        <begin position="1"/>
        <end position="33"/>
    </location>
</feature>